<comment type="caution">
    <text evidence="1">The sequence shown here is derived from an EMBL/GenBank/DDBJ whole genome shotgun (WGS) entry which is preliminary data.</text>
</comment>
<dbReference type="Proteomes" id="UP000053048">
    <property type="component" value="Unassembled WGS sequence"/>
</dbReference>
<accession>A0A0W0IBY5</accession>
<dbReference type="AlphaFoldDB" id="A0A0W0IBY5"/>
<organism evidence="1 2">
    <name type="scientific">Pseudomonas viridiflava ICMP 13104</name>
    <dbReference type="NCBI Taxonomy" id="1198305"/>
    <lineage>
        <taxon>Bacteria</taxon>
        <taxon>Pseudomonadati</taxon>
        <taxon>Pseudomonadota</taxon>
        <taxon>Gammaproteobacteria</taxon>
        <taxon>Pseudomonadales</taxon>
        <taxon>Pseudomonadaceae</taxon>
        <taxon>Pseudomonas</taxon>
    </lineage>
</organism>
<keyword evidence="2" id="KW-1185">Reference proteome</keyword>
<evidence type="ECO:0000313" key="2">
    <source>
        <dbReference type="Proteomes" id="UP000053048"/>
    </source>
</evidence>
<name>A0A0W0IBY5_PSEVI</name>
<evidence type="ECO:0000313" key="1">
    <source>
        <dbReference type="EMBL" id="KTB70595.1"/>
    </source>
</evidence>
<reference evidence="1 2" key="1">
    <citation type="submission" date="2015-09" db="EMBL/GenBank/DDBJ databases">
        <title>Genome sequence of ICMP 13104.</title>
        <authorList>
            <person name="Visnovsky S."/>
            <person name="Lu A."/>
            <person name="Panda P."/>
            <person name="Pitman A."/>
        </authorList>
    </citation>
    <scope>NUCLEOTIDE SEQUENCE [LARGE SCALE GENOMIC DNA]</scope>
    <source>
        <strain evidence="1 2">ICMP 13104</strain>
    </source>
</reference>
<proteinExistence type="predicted"/>
<gene>
    <name evidence="1" type="ORF">AO067_20885</name>
</gene>
<protein>
    <submittedName>
        <fullName evidence="1">Uncharacterized protein</fullName>
    </submittedName>
</protein>
<dbReference type="EMBL" id="LKEJ01000032">
    <property type="protein sequence ID" value="KTB70595.1"/>
    <property type="molecule type" value="Genomic_DNA"/>
</dbReference>
<sequence>MNQITHNFEYVLFNPSASLVPKKIDPIADAVNFVRINVESDSGISRKEAVVELGLNNTMIKRQINEYNIDYLP</sequence>